<dbReference type="GO" id="GO:0043130">
    <property type="term" value="F:ubiquitin binding"/>
    <property type="evidence" value="ECO:0007669"/>
    <property type="project" value="TreeGrafter"/>
</dbReference>
<keyword evidence="4" id="KW-1185">Reference proteome</keyword>
<feature type="compositionally biased region" description="Pro residues" evidence="1">
    <location>
        <begin position="164"/>
        <end position="189"/>
    </location>
</feature>
<feature type="region of interest" description="Disordered" evidence="1">
    <location>
        <begin position="153"/>
        <end position="217"/>
    </location>
</feature>
<dbReference type="AlphaFoldDB" id="A0A9X0CG50"/>
<dbReference type="Gene3D" id="3.10.110.10">
    <property type="entry name" value="Ubiquitin Conjugating Enzyme"/>
    <property type="match status" value="1"/>
</dbReference>
<gene>
    <name evidence="3" type="ORF">OS493_010140</name>
</gene>
<accession>A0A9X0CG50</accession>
<dbReference type="PANTHER" id="PTHR23306:SF3">
    <property type="entry name" value="TUMOR SUPPRESSOR PROTEIN 101"/>
    <property type="match status" value="1"/>
</dbReference>
<dbReference type="EMBL" id="MU827781">
    <property type="protein sequence ID" value="KAJ7337283.1"/>
    <property type="molecule type" value="Genomic_DNA"/>
</dbReference>
<name>A0A9X0CG50_9CNID</name>
<feature type="compositionally biased region" description="Low complexity" evidence="1">
    <location>
        <begin position="190"/>
        <end position="217"/>
    </location>
</feature>
<evidence type="ECO:0000256" key="1">
    <source>
        <dbReference type="SAM" id="MobiDB-lite"/>
    </source>
</evidence>
<proteinExistence type="predicted"/>
<dbReference type="PANTHER" id="PTHR23306">
    <property type="entry name" value="TUMOR SUSCEPTIBILITY GENE 101 PROTEIN-RELATED"/>
    <property type="match status" value="1"/>
</dbReference>
<organism evidence="3 4">
    <name type="scientific">Desmophyllum pertusum</name>
    <dbReference type="NCBI Taxonomy" id="174260"/>
    <lineage>
        <taxon>Eukaryota</taxon>
        <taxon>Metazoa</taxon>
        <taxon>Cnidaria</taxon>
        <taxon>Anthozoa</taxon>
        <taxon>Hexacorallia</taxon>
        <taxon>Scleractinia</taxon>
        <taxon>Caryophylliina</taxon>
        <taxon>Caryophylliidae</taxon>
        <taxon>Desmophyllum</taxon>
    </lineage>
</organism>
<dbReference type="InterPro" id="IPR008883">
    <property type="entry name" value="UEV_N"/>
</dbReference>
<evidence type="ECO:0000313" key="4">
    <source>
        <dbReference type="Proteomes" id="UP001163046"/>
    </source>
</evidence>
<dbReference type="GO" id="GO:0015031">
    <property type="term" value="P:protein transport"/>
    <property type="evidence" value="ECO:0007669"/>
    <property type="project" value="InterPro"/>
</dbReference>
<evidence type="ECO:0000313" key="3">
    <source>
        <dbReference type="EMBL" id="KAJ7337283.1"/>
    </source>
</evidence>
<evidence type="ECO:0000259" key="2">
    <source>
        <dbReference type="PROSITE" id="PS51322"/>
    </source>
</evidence>
<dbReference type="InterPro" id="IPR052070">
    <property type="entry name" value="ESCRT-I_UEV_domain"/>
</dbReference>
<dbReference type="PROSITE" id="PS51322">
    <property type="entry name" value="UEV"/>
    <property type="match status" value="1"/>
</dbReference>
<dbReference type="Pfam" id="PF05743">
    <property type="entry name" value="UEV"/>
    <property type="match status" value="1"/>
</dbReference>
<dbReference type="InterPro" id="IPR016135">
    <property type="entry name" value="UBQ-conjugating_enzyme/RWD"/>
</dbReference>
<dbReference type="CDD" id="cd11685">
    <property type="entry name" value="UEV_TSG101-like"/>
    <property type="match status" value="1"/>
</dbReference>
<dbReference type="GO" id="GO:0000813">
    <property type="term" value="C:ESCRT I complex"/>
    <property type="evidence" value="ECO:0007669"/>
    <property type="project" value="TreeGrafter"/>
</dbReference>
<sequence>MGTPVETYPTPRRLDFADDPNLLTHRLTDMKAKGEILEEIDGQNMVMEENTNYLPWMEQSQSKLEEEHPLVYVRPTSSMKIMESDQVDKNGLVYHPDLHEWNYVCQRNNSKVYFSSTDSSLHVTTCDDKTSSVKTLLQNLCGVFAKRPPVCALDTDSSSLGQQQPPPPSNPTSNKQPPPPPSNPVPPGSKPISSSKPLPAMASNPSSSSQQPQGGCT</sequence>
<comment type="caution">
    <text evidence="3">The sequence shown here is derived from an EMBL/GenBank/DDBJ whole genome shotgun (WGS) entry which is preliminary data.</text>
</comment>
<dbReference type="Proteomes" id="UP001163046">
    <property type="component" value="Unassembled WGS sequence"/>
</dbReference>
<dbReference type="OrthoDB" id="306304at2759"/>
<reference evidence="3" key="1">
    <citation type="submission" date="2023-01" db="EMBL/GenBank/DDBJ databases">
        <title>Genome assembly of the deep-sea coral Lophelia pertusa.</title>
        <authorList>
            <person name="Herrera S."/>
            <person name="Cordes E."/>
        </authorList>
    </citation>
    <scope>NUCLEOTIDE SEQUENCE</scope>
    <source>
        <strain evidence="3">USNM1676648</strain>
        <tissue evidence="3">Polyp</tissue>
    </source>
</reference>
<dbReference type="GO" id="GO:0008333">
    <property type="term" value="P:endosome to lysosome transport"/>
    <property type="evidence" value="ECO:0007669"/>
    <property type="project" value="TreeGrafter"/>
</dbReference>
<feature type="domain" description="UEV" evidence="2">
    <location>
        <begin position="1"/>
        <end position="154"/>
    </location>
</feature>
<protein>
    <recommendedName>
        <fullName evidence="2">UEV domain-containing protein</fullName>
    </recommendedName>
</protein>